<evidence type="ECO:0000256" key="1">
    <source>
        <dbReference type="SAM" id="Phobius"/>
    </source>
</evidence>
<gene>
    <name evidence="2" type="ORF">PINE0816_LOCUS13650</name>
</gene>
<evidence type="ECO:0000313" key="2">
    <source>
        <dbReference type="EMBL" id="CAD8417515.1"/>
    </source>
</evidence>
<dbReference type="AlphaFoldDB" id="A0A7S0CAZ9"/>
<sequence length="117" mass="13692">MTLSSMKLIKKSMRNFRNTHGCVCFFLLFMCLEFMSFKGSSNHLFQNEAGSPNSAVYFRSLLYFFVAFLYVVHVRTVTGIFIPPPLLVCHLEIFQLNQIRKRHPPVFRFFICVLLTT</sequence>
<dbReference type="EMBL" id="HBEL01029390">
    <property type="protein sequence ID" value="CAD8417515.1"/>
    <property type="molecule type" value="Transcribed_RNA"/>
</dbReference>
<name>A0A7S0CAZ9_9STRA</name>
<keyword evidence="1" id="KW-1133">Transmembrane helix</keyword>
<reference evidence="2" key="1">
    <citation type="submission" date="2021-01" db="EMBL/GenBank/DDBJ databases">
        <authorList>
            <person name="Corre E."/>
            <person name="Pelletier E."/>
            <person name="Niang G."/>
            <person name="Scheremetjew M."/>
            <person name="Finn R."/>
            <person name="Kale V."/>
            <person name="Holt S."/>
            <person name="Cochrane G."/>
            <person name="Meng A."/>
            <person name="Brown T."/>
            <person name="Cohen L."/>
        </authorList>
    </citation>
    <scope>NUCLEOTIDE SEQUENCE</scope>
    <source>
        <strain evidence="2">CCAP1064/1</strain>
    </source>
</reference>
<proteinExistence type="predicted"/>
<protein>
    <submittedName>
        <fullName evidence="2">Uncharacterized protein</fullName>
    </submittedName>
</protein>
<feature type="transmembrane region" description="Helical" evidence="1">
    <location>
        <begin position="60"/>
        <end position="82"/>
    </location>
</feature>
<keyword evidence="1" id="KW-0472">Membrane</keyword>
<accession>A0A7S0CAZ9</accession>
<organism evidence="2">
    <name type="scientific">Proboscia inermis</name>
    <dbReference type="NCBI Taxonomy" id="420281"/>
    <lineage>
        <taxon>Eukaryota</taxon>
        <taxon>Sar</taxon>
        <taxon>Stramenopiles</taxon>
        <taxon>Ochrophyta</taxon>
        <taxon>Bacillariophyta</taxon>
        <taxon>Coscinodiscophyceae</taxon>
        <taxon>Rhizosoleniophycidae</taxon>
        <taxon>Rhizosoleniales</taxon>
        <taxon>Rhizosoleniaceae</taxon>
        <taxon>Proboscia</taxon>
    </lineage>
</organism>
<keyword evidence="1" id="KW-0812">Transmembrane</keyword>